<sequence>MATNGTTDPQVTTSTDAVPLTTSSLLHINMTNVTKLTSTNYLMWSRQVNALLDGYDLGTFLDVEATKPDPMITTAGSTTANPAYAVWTRQDKLIYSALLGAISLAVQPLLSRASTSADGTCTIDEYVQGLTMWFDQLALLGKPEDHEDQIRYILKGLLEDYKTVIDQTEGRDVAPSIPELHEKLLNREATLLTSANVVSAPITANYVHNNQRSKSSHPRQHQHNQDWSNQQNGGQHRGSRPYLGKCQISGTQGHSARRCPQFQSPQLQRPLLPTPRANMAQTT</sequence>
<protein>
    <submittedName>
        <fullName evidence="3">Uncharacterized protein LOC104763323</fullName>
    </submittedName>
</protein>
<dbReference type="PANTHER" id="PTHR47481:SF22">
    <property type="entry name" value="RETROTRANSPOSON GAG DOMAIN-CONTAINING PROTEIN"/>
    <property type="match status" value="1"/>
</dbReference>
<accession>A0ABM0XF34</accession>
<keyword evidence="2" id="KW-1185">Reference proteome</keyword>
<evidence type="ECO:0000313" key="2">
    <source>
        <dbReference type="Proteomes" id="UP000694864"/>
    </source>
</evidence>
<organism evidence="2 3">
    <name type="scientific">Camelina sativa</name>
    <name type="common">False flax</name>
    <name type="synonym">Myagrum sativum</name>
    <dbReference type="NCBI Taxonomy" id="90675"/>
    <lineage>
        <taxon>Eukaryota</taxon>
        <taxon>Viridiplantae</taxon>
        <taxon>Streptophyta</taxon>
        <taxon>Embryophyta</taxon>
        <taxon>Tracheophyta</taxon>
        <taxon>Spermatophyta</taxon>
        <taxon>Magnoliopsida</taxon>
        <taxon>eudicotyledons</taxon>
        <taxon>Gunneridae</taxon>
        <taxon>Pentapetalae</taxon>
        <taxon>rosids</taxon>
        <taxon>malvids</taxon>
        <taxon>Brassicales</taxon>
        <taxon>Brassicaceae</taxon>
        <taxon>Camelineae</taxon>
        <taxon>Camelina</taxon>
    </lineage>
</organism>
<dbReference type="GeneID" id="104763323"/>
<gene>
    <name evidence="3" type="primary">LOC104763323</name>
</gene>
<evidence type="ECO:0000256" key="1">
    <source>
        <dbReference type="SAM" id="MobiDB-lite"/>
    </source>
</evidence>
<feature type="compositionally biased region" description="Polar residues" evidence="1">
    <location>
        <begin position="225"/>
        <end position="234"/>
    </location>
</feature>
<feature type="region of interest" description="Disordered" evidence="1">
    <location>
        <begin position="210"/>
        <end position="283"/>
    </location>
</feature>
<dbReference type="Proteomes" id="UP000694864">
    <property type="component" value="Chromosome 18"/>
</dbReference>
<reference evidence="3" key="2">
    <citation type="submission" date="2025-08" db="UniProtKB">
        <authorList>
            <consortium name="RefSeq"/>
        </authorList>
    </citation>
    <scope>IDENTIFICATION</scope>
    <source>
        <tissue evidence="3">Leaf</tissue>
    </source>
</reference>
<dbReference type="PANTHER" id="PTHR47481">
    <property type="match status" value="1"/>
</dbReference>
<proteinExistence type="predicted"/>
<evidence type="ECO:0000313" key="3">
    <source>
        <dbReference type="RefSeq" id="XP_010485012.1"/>
    </source>
</evidence>
<feature type="compositionally biased region" description="Low complexity" evidence="1">
    <location>
        <begin position="260"/>
        <end position="275"/>
    </location>
</feature>
<name>A0ABM0XF34_CAMSA</name>
<dbReference type="RefSeq" id="XP_010485012.1">
    <property type="nucleotide sequence ID" value="XM_010486710.1"/>
</dbReference>
<reference evidence="2" key="1">
    <citation type="journal article" date="2014" name="Nat. Commun.">
        <title>The emerging biofuel crop Camelina sativa retains a highly undifferentiated hexaploid genome structure.</title>
        <authorList>
            <person name="Kagale S."/>
            <person name="Koh C."/>
            <person name="Nixon J."/>
            <person name="Bollina V."/>
            <person name="Clarke W.E."/>
            <person name="Tuteja R."/>
            <person name="Spillane C."/>
            <person name="Robinson S.J."/>
            <person name="Links M.G."/>
            <person name="Clarke C."/>
            <person name="Higgins E.E."/>
            <person name="Huebert T."/>
            <person name="Sharpe A.G."/>
            <person name="Parkin I.A."/>
        </authorList>
    </citation>
    <scope>NUCLEOTIDE SEQUENCE [LARGE SCALE GENOMIC DNA]</scope>
    <source>
        <strain evidence="2">cv. DH55</strain>
    </source>
</reference>